<dbReference type="Proteomes" id="UP001341840">
    <property type="component" value="Unassembled WGS sequence"/>
</dbReference>
<feature type="region of interest" description="Disordered" evidence="5">
    <location>
        <begin position="624"/>
        <end position="662"/>
    </location>
</feature>
<evidence type="ECO:0000256" key="5">
    <source>
        <dbReference type="SAM" id="MobiDB-lite"/>
    </source>
</evidence>
<keyword evidence="8" id="KW-1185">Reference proteome</keyword>
<reference evidence="7 8" key="1">
    <citation type="journal article" date="2023" name="Plants (Basel)">
        <title>Bridging the Gap: Combining Genomics and Transcriptomics Approaches to Understand Stylosanthes scabra, an Orphan Legume from the Brazilian Caatinga.</title>
        <authorList>
            <person name="Ferreira-Neto J.R.C."/>
            <person name="da Silva M.D."/>
            <person name="Binneck E."/>
            <person name="de Melo N.F."/>
            <person name="da Silva R.H."/>
            <person name="de Melo A.L.T.M."/>
            <person name="Pandolfi V."/>
            <person name="Bustamante F.O."/>
            <person name="Brasileiro-Vidal A.C."/>
            <person name="Benko-Iseppon A.M."/>
        </authorList>
    </citation>
    <scope>NUCLEOTIDE SEQUENCE [LARGE SCALE GENOMIC DNA]</scope>
    <source>
        <tissue evidence="7">Leaves</tissue>
    </source>
</reference>
<proteinExistence type="predicted"/>
<evidence type="ECO:0000256" key="4">
    <source>
        <dbReference type="PROSITE-ProRule" id="PRU00176"/>
    </source>
</evidence>
<gene>
    <name evidence="7" type="ORF">PIB30_019361</name>
</gene>
<keyword evidence="1" id="KW-0507">mRNA processing</keyword>
<evidence type="ECO:0000313" key="8">
    <source>
        <dbReference type="Proteomes" id="UP001341840"/>
    </source>
</evidence>
<keyword evidence="2" id="KW-0747">Spliceosome</keyword>
<protein>
    <recommendedName>
        <fullName evidence="6">RRM domain-containing protein</fullName>
    </recommendedName>
</protein>
<dbReference type="CDD" id="cd00590">
    <property type="entry name" value="RRM_SF"/>
    <property type="match status" value="1"/>
</dbReference>
<dbReference type="Gene3D" id="3.30.70.330">
    <property type="match status" value="1"/>
</dbReference>
<dbReference type="EMBL" id="JASCZI010211508">
    <property type="protein sequence ID" value="MED6193437.1"/>
    <property type="molecule type" value="Genomic_DNA"/>
</dbReference>
<dbReference type="InterPro" id="IPR012677">
    <property type="entry name" value="Nucleotide-bd_a/b_plait_sf"/>
</dbReference>
<dbReference type="Pfam" id="PF00076">
    <property type="entry name" value="RRM_1"/>
    <property type="match status" value="1"/>
</dbReference>
<evidence type="ECO:0000259" key="6">
    <source>
        <dbReference type="PROSITE" id="PS50102"/>
    </source>
</evidence>
<dbReference type="SMART" id="SM00360">
    <property type="entry name" value="RRM"/>
    <property type="match status" value="1"/>
</dbReference>
<comment type="caution">
    <text evidence="7">The sequence shown here is derived from an EMBL/GenBank/DDBJ whole genome shotgun (WGS) entry which is preliminary data.</text>
</comment>
<feature type="domain" description="RRM" evidence="6">
    <location>
        <begin position="1"/>
        <end position="77"/>
    </location>
</feature>
<sequence>MFVDGLPRDIAKRSLFKIFGWVGGVIDIYVSRKVRKGSKCPFAFVGFDSRGGAERAVQKLNGTFMGTNRMEIKIAEFKRRWRSDDEGPQVRHARMGREGGFDRAKNRCRAQGGAKEYRHATKQVTETRKTIEVHSDPIQLDILRRSVVGESIESIRFKWIKEQIAEKWEGPGEVYYRDMGPFKCILTFESVEARDRALVSPGLCPLFDELRPQWGFSMVRSRRVWIEVVGVPIHLWSVETFMNIGKIWGKPVMMDELTELYILYTCGSILIDSYQWDMINEWVVLVDGERRFEVYVKEFGREMYSALAHQGEEDEGSLCRVNESRNVNDEASFGMNQGPVVEVSEEADVSVKTVEAETASPRVDDDKVGHIWDPLIDDVIERREHEWSGCMQNNVNGGCHLDSVELVGSGVNSGRGKDYCGPTTLLPGEDLGVVVMLGLMRSEAQHQYHWPDVAFDMGCNGNMGPIFNRPLELELRDQDRGNGLMTISQLDENASGPVVDTMDLGHELIEDSVVGDTTPGPHKNEGAMDSPPVGPVVPSLSLDLGNWVDTMDQETGINADGGFDVEIRSVELEGDRVNDPLFLSPVREAMRVVDVCEDGGICFKGSEKKLIERNLVKAMGRSRLNPYGLRPRRQGKGGDNVGGPDGNVDGNVRTKGGKDVSL</sequence>
<dbReference type="InterPro" id="IPR050907">
    <property type="entry name" value="SRSF"/>
</dbReference>
<dbReference type="PANTHER" id="PTHR23147">
    <property type="entry name" value="SERINE/ARGININE RICH SPLICING FACTOR"/>
    <property type="match status" value="1"/>
</dbReference>
<dbReference type="PROSITE" id="PS50102">
    <property type="entry name" value="RRM"/>
    <property type="match status" value="1"/>
</dbReference>
<evidence type="ECO:0000256" key="1">
    <source>
        <dbReference type="ARBA" id="ARBA00022664"/>
    </source>
</evidence>
<dbReference type="InterPro" id="IPR035979">
    <property type="entry name" value="RBD_domain_sf"/>
</dbReference>
<evidence type="ECO:0000256" key="3">
    <source>
        <dbReference type="ARBA" id="ARBA00023187"/>
    </source>
</evidence>
<dbReference type="SUPFAM" id="SSF54928">
    <property type="entry name" value="RNA-binding domain, RBD"/>
    <property type="match status" value="1"/>
</dbReference>
<organism evidence="7 8">
    <name type="scientific">Stylosanthes scabra</name>
    <dbReference type="NCBI Taxonomy" id="79078"/>
    <lineage>
        <taxon>Eukaryota</taxon>
        <taxon>Viridiplantae</taxon>
        <taxon>Streptophyta</taxon>
        <taxon>Embryophyta</taxon>
        <taxon>Tracheophyta</taxon>
        <taxon>Spermatophyta</taxon>
        <taxon>Magnoliopsida</taxon>
        <taxon>eudicotyledons</taxon>
        <taxon>Gunneridae</taxon>
        <taxon>Pentapetalae</taxon>
        <taxon>rosids</taxon>
        <taxon>fabids</taxon>
        <taxon>Fabales</taxon>
        <taxon>Fabaceae</taxon>
        <taxon>Papilionoideae</taxon>
        <taxon>50 kb inversion clade</taxon>
        <taxon>dalbergioids sensu lato</taxon>
        <taxon>Dalbergieae</taxon>
        <taxon>Pterocarpus clade</taxon>
        <taxon>Stylosanthes</taxon>
    </lineage>
</organism>
<accession>A0ABU6X736</accession>
<keyword evidence="4" id="KW-0694">RNA-binding</keyword>
<dbReference type="InterPro" id="IPR000504">
    <property type="entry name" value="RRM_dom"/>
</dbReference>
<name>A0ABU6X736_9FABA</name>
<evidence type="ECO:0000256" key="2">
    <source>
        <dbReference type="ARBA" id="ARBA00022728"/>
    </source>
</evidence>
<keyword evidence="3" id="KW-0508">mRNA splicing</keyword>
<evidence type="ECO:0000313" key="7">
    <source>
        <dbReference type="EMBL" id="MED6193437.1"/>
    </source>
</evidence>